<dbReference type="GO" id="GO:0043337">
    <property type="term" value="F:cardiolipin synthase (CMP-forming)"/>
    <property type="evidence" value="ECO:0007669"/>
    <property type="project" value="TreeGrafter"/>
</dbReference>
<keyword evidence="6" id="KW-0812">Transmembrane</keyword>
<keyword evidence="9" id="KW-0443">Lipid metabolism</keyword>
<dbReference type="AlphaFoldDB" id="A0A843VHS9"/>
<comment type="caution">
    <text evidence="14">The sequence shown here is derived from an EMBL/GenBank/DDBJ whole genome shotgun (WGS) entry which is preliminary data.</text>
</comment>
<keyword evidence="5 13" id="KW-0808">Transferase</keyword>
<dbReference type="InterPro" id="IPR043130">
    <property type="entry name" value="CDP-OH_PTrfase_TM_dom"/>
</dbReference>
<evidence type="ECO:0000256" key="8">
    <source>
        <dbReference type="ARBA" id="ARBA00022989"/>
    </source>
</evidence>
<proteinExistence type="inferred from homology"/>
<dbReference type="OrthoDB" id="10020554at2759"/>
<comment type="similarity">
    <text evidence="3 13">Belongs to the CDP-alcohol phosphatidyltransferase class-I family.</text>
</comment>
<reference evidence="14" key="1">
    <citation type="submission" date="2017-07" db="EMBL/GenBank/DDBJ databases">
        <title>Taro Niue Genome Assembly and Annotation.</title>
        <authorList>
            <person name="Atibalentja N."/>
            <person name="Keating K."/>
            <person name="Fields C.J."/>
        </authorList>
    </citation>
    <scope>NUCLEOTIDE SEQUENCE</scope>
    <source>
        <strain evidence="14">Niue_2</strain>
        <tissue evidence="14">Leaf</tissue>
    </source>
</reference>
<evidence type="ECO:0000256" key="1">
    <source>
        <dbReference type="ARBA" id="ARBA00001936"/>
    </source>
</evidence>
<dbReference type="GO" id="GO:0005739">
    <property type="term" value="C:mitochondrion"/>
    <property type="evidence" value="ECO:0007669"/>
    <property type="project" value="TreeGrafter"/>
</dbReference>
<dbReference type="Gene3D" id="1.20.120.1760">
    <property type="match status" value="1"/>
</dbReference>
<evidence type="ECO:0000256" key="5">
    <source>
        <dbReference type="ARBA" id="ARBA00022679"/>
    </source>
</evidence>
<evidence type="ECO:0000256" key="9">
    <source>
        <dbReference type="ARBA" id="ARBA00023098"/>
    </source>
</evidence>
<sequence length="384" mass="41838">MQHPKIATGRSRCNGEEDELLVVVPQLLNHQELFHTTPASFKLVPRISPCSQMAGFRSLIRSFRRDSDTFRLLFHAGTAAPLVPAPPPLLSFFAPSPSCPAAALLPDPSVALLHFVASRSRLFSSPLCRRVPFSGPLFLSSPPWKLLQSATPLYLQGEEVRPRLPQNLAPAGVGLGLKGRAGFQDAIQWVGPTGGLSDTTSAAGVGSEEKILNLPNLISISRMLSGPLIGWMIVSEWYLPAFIGLGISGITDWLDGYIARKLKINSVLGSYLDPLADKVLIGCVAVAMVKKDLLHAGLVELIVLRDVALISGAVFKRASSLGWEWKSWSDFINLDKTQPEKVEPLFISKVNTVFQLILVAAALLQPEFGTEQTHLYITYLRCKA</sequence>
<keyword evidence="8" id="KW-1133">Transmembrane helix</keyword>
<gene>
    <name evidence="14" type="ORF">Taro_028181</name>
</gene>
<evidence type="ECO:0000256" key="2">
    <source>
        <dbReference type="ARBA" id="ARBA00004141"/>
    </source>
</evidence>
<evidence type="ECO:0000313" key="15">
    <source>
        <dbReference type="Proteomes" id="UP000652761"/>
    </source>
</evidence>
<evidence type="ECO:0000256" key="11">
    <source>
        <dbReference type="ARBA" id="ARBA00023209"/>
    </source>
</evidence>
<dbReference type="PANTHER" id="PTHR14269:SF60">
    <property type="entry name" value="CARDIOLIPIN SYNTHASE (CMP-FORMING)"/>
    <property type="match status" value="1"/>
</dbReference>
<evidence type="ECO:0000313" key="14">
    <source>
        <dbReference type="EMBL" id="MQL95505.1"/>
    </source>
</evidence>
<dbReference type="InterPro" id="IPR000462">
    <property type="entry name" value="CDP-OH_P_trans"/>
</dbReference>
<dbReference type="FunFam" id="1.20.120.1760:FF:000020">
    <property type="entry name" value="cardiolipin synthase (CMP-forming), mitochondrial"/>
    <property type="match status" value="1"/>
</dbReference>
<dbReference type="GO" id="GO:0016020">
    <property type="term" value="C:membrane"/>
    <property type="evidence" value="ECO:0007669"/>
    <property type="project" value="UniProtKB-SubCell"/>
</dbReference>
<dbReference type="PROSITE" id="PS00379">
    <property type="entry name" value="CDP_ALCOHOL_P_TRANSF"/>
    <property type="match status" value="1"/>
</dbReference>
<keyword evidence="10" id="KW-0472">Membrane</keyword>
<keyword evidence="4" id="KW-0444">Lipid biosynthesis</keyword>
<dbReference type="Pfam" id="PF01066">
    <property type="entry name" value="CDP-OH_P_transf"/>
    <property type="match status" value="1"/>
</dbReference>
<dbReference type="Proteomes" id="UP000652761">
    <property type="component" value="Unassembled WGS sequence"/>
</dbReference>
<evidence type="ECO:0000256" key="6">
    <source>
        <dbReference type="ARBA" id="ARBA00022692"/>
    </source>
</evidence>
<evidence type="ECO:0000256" key="3">
    <source>
        <dbReference type="ARBA" id="ARBA00010441"/>
    </source>
</evidence>
<evidence type="ECO:0000256" key="13">
    <source>
        <dbReference type="RuleBase" id="RU003750"/>
    </source>
</evidence>
<dbReference type="PANTHER" id="PTHR14269">
    <property type="entry name" value="CDP-DIACYLGLYCEROL--GLYCEROL-3-PHOSPHATE 3-PHOSPHATIDYLTRANSFERASE-RELATED"/>
    <property type="match status" value="1"/>
</dbReference>
<keyword evidence="7" id="KW-0809">Transit peptide</keyword>
<evidence type="ECO:0000256" key="4">
    <source>
        <dbReference type="ARBA" id="ARBA00022516"/>
    </source>
</evidence>
<dbReference type="GO" id="GO:0032049">
    <property type="term" value="P:cardiolipin biosynthetic process"/>
    <property type="evidence" value="ECO:0007669"/>
    <property type="project" value="TreeGrafter"/>
</dbReference>
<keyword evidence="11" id="KW-0594">Phospholipid biosynthesis</keyword>
<protein>
    <submittedName>
        <fullName evidence="14">Uncharacterized protein</fullName>
    </submittedName>
</protein>
<accession>A0A843VHS9</accession>
<dbReference type="EMBL" id="NMUH01001800">
    <property type="protein sequence ID" value="MQL95505.1"/>
    <property type="molecule type" value="Genomic_DNA"/>
</dbReference>
<organism evidence="14 15">
    <name type="scientific">Colocasia esculenta</name>
    <name type="common">Wild taro</name>
    <name type="synonym">Arum esculentum</name>
    <dbReference type="NCBI Taxonomy" id="4460"/>
    <lineage>
        <taxon>Eukaryota</taxon>
        <taxon>Viridiplantae</taxon>
        <taxon>Streptophyta</taxon>
        <taxon>Embryophyta</taxon>
        <taxon>Tracheophyta</taxon>
        <taxon>Spermatophyta</taxon>
        <taxon>Magnoliopsida</taxon>
        <taxon>Liliopsida</taxon>
        <taxon>Araceae</taxon>
        <taxon>Aroideae</taxon>
        <taxon>Colocasieae</taxon>
        <taxon>Colocasia</taxon>
    </lineage>
</organism>
<comment type="subcellular location">
    <subcellularLocation>
        <location evidence="2">Membrane</location>
        <topology evidence="2">Multi-pass membrane protein</topology>
    </subcellularLocation>
</comment>
<comment type="cofactor">
    <cofactor evidence="1">
        <name>Mn(2+)</name>
        <dbReference type="ChEBI" id="CHEBI:29035"/>
    </cofactor>
</comment>
<dbReference type="InterPro" id="IPR050324">
    <property type="entry name" value="CDP-alcohol_PTase-I"/>
</dbReference>
<keyword evidence="12" id="KW-1208">Phospholipid metabolism</keyword>
<evidence type="ECO:0000256" key="12">
    <source>
        <dbReference type="ARBA" id="ARBA00023264"/>
    </source>
</evidence>
<name>A0A843VHS9_COLES</name>
<evidence type="ECO:0000256" key="10">
    <source>
        <dbReference type="ARBA" id="ARBA00023136"/>
    </source>
</evidence>
<dbReference type="InterPro" id="IPR048254">
    <property type="entry name" value="CDP_ALCOHOL_P_TRANSF_CS"/>
</dbReference>
<evidence type="ECO:0000256" key="7">
    <source>
        <dbReference type="ARBA" id="ARBA00022946"/>
    </source>
</evidence>
<keyword evidence="15" id="KW-1185">Reference proteome</keyword>